<evidence type="ECO:0000313" key="3">
    <source>
        <dbReference type="EMBL" id="SLM34655.1"/>
    </source>
</evidence>
<name>A0A1W5CVB3_9LECA</name>
<evidence type="ECO:0000313" key="4">
    <source>
        <dbReference type="Proteomes" id="UP000192927"/>
    </source>
</evidence>
<sequence>MGKRKRAQGNASGRRSLIQAAPPASSPSGQPEQGDTNLFTLPPELRNRIYELVLRADSSATEPFGPVFDVHGLLVEACNHLSILSVCRQIYLESFHVFYSKNCLLFSSTECLFHFLSSIGHARRQEITSIMLRWQAEDPNPKRAFRLLHNCQKLRNLYLKIPSNQPPGFAALREVRGLECVMICHDSSEAEVLEHIRPYLSSQNYGVQCDRVHFEQIQALMDDCRCPDANDLRAAMCRPRLEQRKPRADTVDLFRKDRLKLWRNEGDKLAEAHVYGMDE</sequence>
<feature type="compositionally biased region" description="Polar residues" evidence="1">
    <location>
        <begin position="29"/>
        <end position="38"/>
    </location>
</feature>
<protein>
    <recommendedName>
        <fullName evidence="2">DUF7730 domain-containing protein</fullName>
    </recommendedName>
</protein>
<dbReference type="PANTHER" id="PTHR38790">
    <property type="entry name" value="2EXR DOMAIN-CONTAINING PROTEIN-RELATED"/>
    <property type="match status" value="1"/>
</dbReference>
<feature type="region of interest" description="Disordered" evidence="1">
    <location>
        <begin position="1"/>
        <end position="38"/>
    </location>
</feature>
<dbReference type="EMBL" id="FWEW01000365">
    <property type="protein sequence ID" value="SLM34655.1"/>
    <property type="molecule type" value="Genomic_DNA"/>
</dbReference>
<dbReference type="InterPro" id="IPR056632">
    <property type="entry name" value="DUF7730"/>
</dbReference>
<reference evidence="4" key="1">
    <citation type="submission" date="2017-03" db="EMBL/GenBank/DDBJ databases">
        <authorList>
            <person name="Sharma R."/>
            <person name="Thines M."/>
        </authorList>
    </citation>
    <scope>NUCLEOTIDE SEQUENCE [LARGE SCALE GENOMIC DNA]</scope>
</reference>
<evidence type="ECO:0000259" key="2">
    <source>
        <dbReference type="Pfam" id="PF24864"/>
    </source>
</evidence>
<dbReference type="Pfam" id="PF24864">
    <property type="entry name" value="DUF7730"/>
    <property type="match status" value="1"/>
</dbReference>
<keyword evidence="4" id="KW-1185">Reference proteome</keyword>
<organism evidence="3 4">
    <name type="scientific">Lasallia pustulata</name>
    <dbReference type="NCBI Taxonomy" id="136370"/>
    <lineage>
        <taxon>Eukaryota</taxon>
        <taxon>Fungi</taxon>
        <taxon>Dikarya</taxon>
        <taxon>Ascomycota</taxon>
        <taxon>Pezizomycotina</taxon>
        <taxon>Lecanoromycetes</taxon>
        <taxon>OSLEUM clade</taxon>
        <taxon>Umbilicariomycetidae</taxon>
        <taxon>Umbilicariales</taxon>
        <taxon>Umbilicariaceae</taxon>
        <taxon>Lasallia</taxon>
    </lineage>
</organism>
<dbReference type="Proteomes" id="UP000192927">
    <property type="component" value="Unassembled WGS sequence"/>
</dbReference>
<evidence type="ECO:0000256" key="1">
    <source>
        <dbReference type="SAM" id="MobiDB-lite"/>
    </source>
</evidence>
<accession>A0A1W5CVB3</accession>
<dbReference type="AlphaFoldDB" id="A0A1W5CVB3"/>
<feature type="domain" description="DUF7730" evidence="2">
    <location>
        <begin position="79"/>
        <end position="140"/>
    </location>
</feature>
<proteinExistence type="predicted"/>